<dbReference type="EMBL" id="JBHUKR010000015">
    <property type="protein sequence ID" value="MFD2419790.1"/>
    <property type="molecule type" value="Genomic_DNA"/>
</dbReference>
<dbReference type="SUPFAM" id="SSF55724">
    <property type="entry name" value="Mog1p/PsbP-like"/>
    <property type="match status" value="1"/>
</dbReference>
<feature type="domain" description="DUF2020" evidence="2">
    <location>
        <begin position="47"/>
        <end position="180"/>
    </location>
</feature>
<dbReference type="InterPro" id="IPR018567">
    <property type="entry name" value="DUF2020"/>
</dbReference>
<gene>
    <name evidence="3" type="ORF">ACFSXZ_26020</name>
</gene>
<dbReference type="Pfam" id="PF09449">
    <property type="entry name" value="DUF2020"/>
    <property type="match status" value="1"/>
</dbReference>
<reference evidence="4" key="1">
    <citation type="journal article" date="2019" name="Int. J. Syst. Evol. Microbiol.">
        <title>The Global Catalogue of Microorganisms (GCM) 10K type strain sequencing project: providing services to taxonomists for standard genome sequencing and annotation.</title>
        <authorList>
            <consortium name="The Broad Institute Genomics Platform"/>
            <consortium name="The Broad Institute Genome Sequencing Center for Infectious Disease"/>
            <person name="Wu L."/>
            <person name="Ma J."/>
        </authorList>
    </citation>
    <scope>NUCLEOTIDE SEQUENCE [LARGE SCALE GENOMIC DNA]</scope>
    <source>
        <strain evidence="4">CGMCC 4.7645</strain>
    </source>
</reference>
<proteinExistence type="predicted"/>
<evidence type="ECO:0000259" key="2">
    <source>
        <dbReference type="Pfam" id="PF09449"/>
    </source>
</evidence>
<dbReference type="RefSeq" id="WP_378267821.1">
    <property type="nucleotide sequence ID" value="NZ_JBHUKR010000015.1"/>
</dbReference>
<name>A0ABW5FXK9_9PSEU</name>
<accession>A0ABW5FXK9</accession>
<keyword evidence="4" id="KW-1185">Reference proteome</keyword>
<evidence type="ECO:0000313" key="3">
    <source>
        <dbReference type="EMBL" id="MFD2419790.1"/>
    </source>
</evidence>
<dbReference type="InterPro" id="IPR016123">
    <property type="entry name" value="Mog1/PsbP_a/b/a-sand"/>
</dbReference>
<feature type="signal peptide" evidence="1">
    <location>
        <begin position="1"/>
        <end position="27"/>
    </location>
</feature>
<keyword evidence="1" id="KW-0732">Signal</keyword>
<feature type="chain" id="PRO_5046322907" evidence="1">
    <location>
        <begin position="28"/>
        <end position="181"/>
    </location>
</feature>
<dbReference type="PROSITE" id="PS51257">
    <property type="entry name" value="PROKAR_LIPOPROTEIN"/>
    <property type="match status" value="1"/>
</dbReference>
<evidence type="ECO:0000313" key="4">
    <source>
        <dbReference type="Proteomes" id="UP001597417"/>
    </source>
</evidence>
<dbReference type="Gene3D" id="3.40.1000.10">
    <property type="entry name" value="Mog1/PsbP, alpha/beta/alpha sandwich"/>
    <property type="match status" value="1"/>
</dbReference>
<evidence type="ECO:0000256" key="1">
    <source>
        <dbReference type="SAM" id="SignalP"/>
    </source>
</evidence>
<dbReference type="Proteomes" id="UP001597417">
    <property type="component" value="Unassembled WGS sequence"/>
</dbReference>
<sequence length="181" mass="18527">MRRVVLVLGTFALVTAACSRPSGPVTAPLPSSVPPPVTVTSAAPALPPEPQPVAAGPCPYLATDFVADANGQRVSKVKLSADRPHPACFFYDLAGKPQLTVRVYVGEPAVATALVDHAAPVDTSNPATEPPGWQGGYLQTGGGAVYAVAKQGVAIVVTTDQMQTVKARTVAKQAISALGLY</sequence>
<protein>
    <submittedName>
        <fullName evidence="3">DUF2020 domain-containing protein</fullName>
    </submittedName>
</protein>
<organism evidence="3 4">
    <name type="scientific">Amycolatopsis pigmentata</name>
    <dbReference type="NCBI Taxonomy" id="450801"/>
    <lineage>
        <taxon>Bacteria</taxon>
        <taxon>Bacillati</taxon>
        <taxon>Actinomycetota</taxon>
        <taxon>Actinomycetes</taxon>
        <taxon>Pseudonocardiales</taxon>
        <taxon>Pseudonocardiaceae</taxon>
        <taxon>Amycolatopsis</taxon>
    </lineage>
</organism>
<comment type="caution">
    <text evidence="3">The sequence shown here is derived from an EMBL/GenBank/DDBJ whole genome shotgun (WGS) entry which is preliminary data.</text>
</comment>